<evidence type="ECO:0000313" key="2">
    <source>
        <dbReference type="Proteomes" id="UP000031672"/>
    </source>
</evidence>
<evidence type="ECO:0008006" key="3">
    <source>
        <dbReference type="Google" id="ProtNLM"/>
    </source>
</evidence>
<dbReference type="GO" id="GO:0006355">
    <property type="term" value="P:regulation of DNA-templated transcription"/>
    <property type="evidence" value="ECO:0007669"/>
    <property type="project" value="InterPro"/>
</dbReference>
<dbReference type="OrthoDB" id="982642at2"/>
<dbReference type="RefSeq" id="WP_040989520.1">
    <property type="nucleotide sequence ID" value="NZ_JTKH01000010.1"/>
</dbReference>
<gene>
    <name evidence="1" type="ORF">OJ16_08855</name>
</gene>
<organism evidence="1 2">
    <name type="scientific">Vibrio renipiscarius</name>
    <dbReference type="NCBI Taxonomy" id="1461322"/>
    <lineage>
        <taxon>Bacteria</taxon>
        <taxon>Pseudomonadati</taxon>
        <taxon>Pseudomonadota</taxon>
        <taxon>Gammaproteobacteria</taxon>
        <taxon>Vibrionales</taxon>
        <taxon>Vibrionaceae</taxon>
        <taxon>Vibrio</taxon>
    </lineage>
</organism>
<accession>A0A0C2KBB7</accession>
<proteinExistence type="predicted"/>
<dbReference type="Pfam" id="PF11112">
    <property type="entry name" value="PyocinActivator"/>
    <property type="match status" value="1"/>
</dbReference>
<sequence>MRQIKSSLTFQLLLEQHNGQVLVPLSVICQDYLGVCYRVARRHYLEGKLRVPVIAMGHGQKAPLMVHIEDLAMYVDGERR</sequence>
<dbReference type="Proteomes" id="UP000031672">
    <property type="component" value="Unassembled WGS sequence"/>
</dbReference>
<dbReference type="InterPro" id="IPR020518">
    <property type="entry name" value="Tscrpt_reg_PrtN"/>
</dbReference>
<evidence type="ECO:0000313" key="1">
    <source>
        <dbReference type="EMBL" id="KII79258.1"/>
    </source>
</evidence>
<accession>A0A0C2KGN3</accession>
<name>A0A0C2KBB7_9VIBR</name>
<dbReference type="AlphaFoldDB" id="A0A0C2KBB7"/>
<protein>
    <recommendedName>
        <fullName evidence="3">Pyocin activator protein PrtN</fullName>
    </recommendedName>
</protein>
<reference evidence="1 2" key="1">
    <citation type="submission" date="2014-11" db="EMBL/GenBank/DDBJ databases">
        <title>Draft Genome Sequence of Vibrio piscirenalis strains CECT 8603T and CECT 8604, two marine Gammaproteobacterium isolated from cultured gilthead sea bream (Sparus aurata).</title>
        <authorList>
            <person name="Arahal D.R."/>
            <person name="Rodrigo-Torres L."/>
            <person name="Lucena T."/>
            <person name="Pujalte M.J."/>
        </authorList>
    </citation>
    <scope>NUCLEOTIDE SEQUENCE [LARGE SCALE GENOMIC DNA]</scope>
    <source>
        <strain evidence="1 2">DCR 1-4-2</strain>
    </source>
</reference>
<keyword evidence="2" id="KW-1185">Reference proteome</keyword>
<comment type="caution">
    <text evidence="1">The sequence shown here is derived from an EMBL/GenBank/DDBJ whole genome shotgun (WGS) entry which is preliminary data.</text>
</comment>
<dbReference type="EMBL" id="JTKH01000010">
    <property type="protein sequence ID" value="KII79258.1"/>
    <property type="molecule type" value="Genomic_DNA"/>
</dbReference>